<keyword evidence="5 12" id="KW-0349">Heme</keyword>
<dbReference type="InterPro" id="IPR017571">
    <property type="entry name" value="NrfH"/>
</dbReference>
<dbReference type="GO" id="GO:0009061">
    <property type="term" value="P:anaerobic respiration"/>
    <property type="evidence" value="ECO:0007669"/>
    <property type="project" value="TreeGrafter"/>
</dbReference>
<feature type="binding site" description="covalent" evidence="13">
    <location>
        <position position="130"/>
    </location>
    <ligand>
        <name>heme</name>
        <dbReference type="ChEBI" id="CHEBI:30413"/>
        <label>3</label>
    </ligand>
</feature>
<keyword evidence="4" id="KW-1003">Cell membrane</keyword>
<dbReference type="PANTHER" id="PTHR30333">
    <property type="entry name" value="CYTOCHROME C-TYPE PROTEIN"/>
    <property type="match status" value="1"/>
</dbReference>
<accession>A0A7T7MBG5</accession>
<sequence length="165" mass="18160">MRRYVCSVWRCFTGTFTGWAGVLLAGLLGAVLGVGGFTAYYAGITSYFHDDPKACVSCHAMNEQYEGWLKGPHHDVATCNSCHAPHDNLAHKYLNKADNGFWHSLKFTFGNYPENVQIRDGNREITEAACLHCHGDLVDQASSSSAHKGETVSCIRCHDGVGHKR</sequence>
<dbReference type="GO" id="GO:0009055">
    <property type="term" value="F:electron transfer activity"/>
    <property type="evidence" value="ECO:0007669"/>
    <property type="project" value="TreeGrafter"/>
</dbReference>
<organism evidence="17 18">
    <name type="scientific">Actinomyces weissii</name>
    <dbReference type="NCBI Taxonomy" id="675090"/>
    <lineage>
        <taxon>Bacteria</taxon>
        <taxon>Bacillati</taxon>
        <taxon>Actinomycetota</taxon>
        <taxon>Actinomycetes</taxon>
        <taxon>Actinomycetales</taxon>
        <taxon>Actinomycetaceae</taxon>
        <taxon>Actinomyces</taxon>
    </lineage>
</organism>
<evidence type="ECO:0000256" key="6">
    <source>
        <dbReference type="ARBA" id="ARBA00022692"/>
    </source>
</evidence>
<evidence type="ECO:0000256" key="15">
    <source>
        <dbReference type="SAM" id="Phobius"/>
    </source>
</evidence>
<name>A0A7T7MBG5_9ACTO</name>
<keyword evidence="10 12" id="KW-0408">Iron</keyword>
<feature type="binding site" evidence="13">
    <location>
        <position position="80"/>
    </location>
    <ligand>
        <name>a menaquinol</name>
        <dbReference type="ChEBI" id="CHEBI:18151"/>
    </ligand>
</feature>
<feature type="binding site" description="axial binding residue" evidence="14">
    <location>
        <position position="158"/>
    </location>
    <ligand>
        <name>heme</name>
        <dbReference type="ChEBI" id="CHEBI:30413"/>
        <label>4</label>
    </ligand>
    <ligandPart>
        <name>Fe</name>
        <dbReference type="ChEBI" id="CHEBI:18248"/>
    </ligandPart>
</feature>
<dbReference type="SUPFAM" id="SSF48695">
    <property type="entry name" value="Multiheme cytochromes"/>
    <property type="match status" value="1"/>
</dbReference>
<feature type="binding site" description="covalent" evidence="13">
    <location>
        <position position="55"/>
    </location>
    <ligand>
        <name>heme</name>
        <dbReference type="ChEBI" id="CHEBI:30413"/>
        <label>1</label>
    </ligand>
</feature>
<proteinExistence type="inferred from homology"/>
<evidence type="ECO:0000256" key="7">
    <source>
        <dbReference type="ARBA" id="ARBA00022723"/>
    </source>
</evidence>
<dbReference type="AlphaFoldDB" id="A0A7T7MBG5"/>
<feature type="binding site" description="covalent" evidence="13">
    <location>
        <position position="157"/>
    </location>
    <ligand>
        <name>heme</name>
        <dbReference type="ChEBI" id="CHEBI:30413"/>
        <label>4</label>
    </ligand>
</feature>
<evidence type="ECO:0000256" key="1">
    <source>
        <dbReference type="ARBA" id="ARBA00004162"/>
    </source>
</evidence>
<evidence type="ECO:0000256" key="3">
    <source>
        <dbReference type="ARBA" id="ARBA00022448"/>
    </source>
</evidence>
<dbReference type="InterPro" id="IPR024717">
    <property type="entry name" value="NapC/NirT/NrfH"/>
</dbReference>
<dbReference type="InterPro" id="IPR051174">
    <property type="entry name" value="Cytochrome_c-type_ET"/>
</dbReference>
<feature type="domain" description="NapC/NirT cytochrome c N-terminal" evidence="16">
    <location>
        <begin position="23"/>
        <end position="164"/>
    </location>
</feature>
<dbReference type="InterPro" id="IPR038266">
    <property type="entry name" value="NapC/NirT_cytc_sf"/>
</dbReference>
<comment type="similarity">
    <text evidence="2">Belongs to the NapC/NirT/NrfH family.</text>
</comment>
<evidence type="ECO:0000256" key="9">
    <source>
        <dbReference type="ARBA" id="ARBA00022989"/>
    </source>
</evidence>
<feature type="transmembrane region" description="Helical" evidence="15">
    <location>
        <begin position="20"/>
        <end position="43"/>
    </location>
</feature>
<keyword evidence="3 12" id="KW-0813">Transport</keyword>
<feature type="binding site" evidence="13">
    <location>
        <position position="92"/>
    </location>
    <ligand>
        <name>a menaquinol</name>
        <dbReference type="ChEBI" id="CHEBI:18151"/>
    </ligand>
</feature>
<dbReference type="NCBIfam" id="TIGR03153">
    <property type="entry name" value="cytochr_NrfH"/>
    <property type="match status" value="1"/>
</dbReference>
<dbReference type="InterPro" id="IPR005126">
    <property type="entry name" value="NapC/NirT_cyt_c_N"/>
</dbReference>
<evidence type="ECO:0000259" key="16">
    <source>
        <dbReference type="Pfam" id="PF03264"/>
    </source>
</evidence>
<protein>
    <recommendedName>
        <fullName evidence="12">Cytochrome c-type protein</fullName>
    </recommendedName>
</protein>
<feature type="binding site" description="axial binding residue" evidence="14">
    <location>
        <position position="134"/>
    </location>
    <ligand>
        <name>heme</name>
        <dbReference type="ChEBI" id="CHEBI:30413"/>
        <label>3</label>
    </ligand>
    <ligandPart>
        <name>Fe</name>
        <dbReference type="ChEBI" id="CHEBI:18248"/>
    </ligandPart>
</feature>
<dbReference type="KEGG" id="awe:JG540_01355"/>
<feature type="binding site" description="covalent" evidence="13">
    <location>
        <position position="79"/>
    </location>
    <ligand>
        <name>heme</name>
        <dbReference type="ChEBI" id="CHEBI:30413"/>
        <label>2</label>
    </ligand>
</feature>
<evidence type="ECO:0000256" key="5">
    <source>
        <dbReference type="ARBA" id="ARBA00022617"/>
    </source>
</evidence>
<dbReference type="PIRSF" id="PIRSF000013">
    <property type="entry name" value="4_hem_cytochrm_NapC"/>
    <property type="match status" value="1"/>
</dbReference>
<comment type="subcellular location">
    <subcellularLocation>
        <location evidence="1">Cell membrane</location>
        <topology evidence="1">Single-pass membrane protein</topology>
    </subcellularLocation>
</comment>
<feature type="binding site" evidence="13">
    <location>
        <position position="82"/>
    </location>
    <ligand>
        <name>a menaquinol</name>
        <dbReference type="ChEBI" id="CHEBI:18151"/>
    </ligand>
</feature>
<evidence type="ECO:0000256" key="12">
    <source>
        <dbReference type="PIRNR" id="PIRNR000013"/>
    </source>
</evidence>
<feature type="binding site" description="axial binding residue" evidence="14">
    <location>
        <position position="163"/>
    </location>
    <ligand>
        <name>heme</name>
        <dbReference type="ChEBI" id="CHEBI:30413"/>
        <label>2</label>
    </ligand>
    <ligandPart>
        <name>Fe</name>
        <dbReference type="ChEBI" id="CHEBI:18248"/>
    </ligandPart>
</feature>
<feature type="binding site" description="axial binding residue" evidence="14">
    <location>
        <position position="83"/>
    </location>
    <ligand>
        <name>heme</name>
        <dbReference type="ChEBI" id="CHEBI:30413"/>
        <label>2</label>
    </ligand>
    <ligandPart>
        <name>Fe</name>
        <dbReference type="ChEBI" id="CHEBI:18248"/>
    </ligandPart>
</feature>
<feature type="binding site" description="covalent" evidence="13">
    <location>
        <position position="58"/>
    </location>
    <ligand>
        <name>heme</name>
        <dbReference type="ChEBI" id="CHEBI:30413"/>
        <label>1</label>
    </ligand>
</feature>
<dbReference type="Pfam" id="PF03264">
    <property type="entry name" value="Cytochrom_NNT"/>
    <property type="match status" value="1"/>
</dbReference>
<reference evidence="17 18" key="1">
    <citation type="submission" date="2020-12" db="EMBL/GenBank/DDBJ databases">
        <authorList>
            <person name="Zhou J."/>
        </authorList>
    </citation>
    <scope>NUCLEOTIDE SEQUENCE [LARGE SCALE GENOMIC DNA]</scope>
    <source>
        <strain evidence="17 18">CCUG 61299</strain>
    </source>
</reference>
<dbReference type="InterPro" id="IPR036280">
    <property type="entry name" value="Multihaem_cyt_sf"/>
</dbReference>
<evidence type="ECO:0000256" key="2">
    <source>
        <dbReference type="ARBA" id="ARBA00007395"/>
    </source>
</evidence>
<dbReference type="Gene3D" id="1.10.3820.10">
    <property type="entry name" value="Di-heme elbow motif domain"/>
    <property type="match status" value="1"/>
</dbReference>
<dbReference type="GO" id="GO:0020037">
    <property type="term" value="F:heme binding"/>
    <property type="evidence" value="ECO:0007669"/>
    <property type="project" value="InterPro"/>
</dbReference>
<feature type="binding site" description="covalent" evidence="13">
    <location>
        <position position="154"/>
    </location>
    <ligand>
        <name>heme</name>
        <dbReference type="ChEBI" id="CHEBI:30413"/>
        <label>4</label>
    </ligand>
</feature>
<keyword evidence="8 12" id="KW-0249">Electron transport</keyword>
<evidence type="ECO:0000256" key="10">
    <source>
        <dbReference type="ARBA" id="ARBA00023004"/>
    </source>
</evidence>
<evidence type="ECO:0000256" key="14">
    <source>
        <dbReference type="PIRSR" id="PIRSR000013-2"/>
    </source>
</evidence>
<evidence type="ECO:0000256" key="11">
    <source>
        <dbReference type="ARBA" id="ARBA00023136"/>
    </source>
</evidence>
<dbReference type="GO" id="GO:0046872">
    <property type="term" value="F:metal ion binding"/>
    <property type="evidence" value="ECO:0007669"/>
    <property type="project" value="UniProtKB-KW"/>
</dbReference>
<comment type="PTM">
    <text evidence="12">Binds 4 heme groups per subunit.</text>
</comment>
<keyword evidence="7 12" id="KW-0479">Metal-binding</keyword>
<dbReference type="GO" id="GO:0019333">
    <property type="term" value="P:denitrification pathway"/>
    <property type="evidence" value="ECO:0007669"/>
    <property type="project" value="InterPro"/>
</dbReference>
<dbReference type="EMBL" id="CP066802">
    <property type="protein sequence ID" value="QQM68260.1"/>
    <property type="molecule type" value="Genomic_DNA"/>
</dbReference>
<evidence type="ECO:0000313" key="18">
    <source>
        <dbReference type="Proteomes" id="UP000595895"/>
    </source>
</evidence>
<keyword evidence="11 15" id="KW-0472">Membrane</keyword>
<feature type="binding site" description="covalent" evidence="13">
    <location>
        <position position="133"/>
    </location>
    <ligand>
        <name>heme</name>
        <dbReference type="ChEBI" id="CHEBI:30413"/>
        <label>3</label>
    </ligand>
</feature>
<gene>
    <name evidence="17" type="primary">nrfH</name>
    <name evidence="17" type="ORF">JG540_01355</name>
</gene>
<keyword evidence="6 15" id="KW-0812">Transmembrane</keyword>
<comment type="cofactor">
    <cofactor evidence="13">
        <name>heme</name>
        <dbReference type="ChEBI" id="CHEBI:30413"/>
    </cofactor>
    <text evidence="13">Binds 4 heme groups per subunit.</text>
</comment>
<evidence type="ECO:0000313" key="17">
    <source>
        <dbReference type="EMBL" id="QQM68260.1"/>
    </source>
</evidence>
<dbReference type="PANTHER" id="PTHR30333:SF1">
    <property type="entry name" value="CYTOCHROME C-TYPE PROTEIN NAPC"/>
    <property type="match status" value="1"/>
</dbReference>
<evidence type="ECO:0000256" key="4">
    <source>
        <dbReference type="ARBA" id="ARBA00022475"/>
    </source>
</evidence>
<dbReference type="GO" id="GO:0005886">
    <property type="term" value="C:plasma membrane"/>
    <property type="evidence" value="ECO:0007669"/>
    <property type="project" value="UniProtKB-SubCell"/>
</dbReference>
<feature type="binding site" description="axial binding residue" evidence="14">
    <location>
        <position position="61"/>
    </location>
    <ligand>
        <name>heme</name>
        <dbReference type="ChEBI" id="CHEBI:30413"/>
        <label>1</label>
    </ligand>
    <ligandPart>
        <name>Fe</name>
        <dbReference type="ChEBI" id="CHEBI:18248"/>
    </ligandPart>
</feature>
<keyword evidence="9 15" id="KW-1133">Transmembrane helix</keyword>
<evidence type="ECO:0000256" key="13">
    <source>
        <dbReference type="PIRSR" id="PIRSR000013-1"/>
    </source>
</evidence>
<dbReference type="GO" id="GO:0022900">
    <property type="term" value="P:electron transport chain"/>
    <property type="evidence" value="ECO:0007669"/>
    <property type="project" value="InterPro"/>
</dbReference>
<keyword evidence="17" id="KW-0560">Oxidoreductase</keyword>
<evidence type="ECO:0000256" key="8">
    <source>
        <dbReference type="ARBA" id="ARBA00022982"/>
    </source>
</evidence>
<dbReference type="GO" id="GO:0016491">
    <property type="term" value="F:oxidoreductase activity"/>
    <property type="evidence" value="ECO:0007669"/>
    <property type="project" value="UniProtKB-KW"/>
</dbReference>
<keyword evidence="18" id="KW-1185">Reference proteome</keyword>
<dbReference type="Proteomes" id="UP000595895">
    <property type="component" value="Chromosome"/>
</dbReference>